<dbReference type="OrthoDB" id="2309723at2759"/>
<dbReference type="InterPro" id="IPR036282">
    <property type="entry name" value="Glutathione-S-Trfase_C_sf"/>
</dbReference>
<dbReference type="SFLD" id="SFLDG00358">
    <property type="entry name" value="Main_(cytGST)"/>
    <property type="match status" value="1"/>
</dbReference>
<dbReference type="PANTHER" id="PTHR43969:SF9">
    <property type="entry name" value="GLUTATHIONE S TRANSFERASE D10, ISOFORM A-RELATED"/>
    <property type="match status" value="1"/>
</dbReference>
<dbReference type="GO" id="GO:0004364">
    <property type="term" value="F:glutathione transferase activity"/>
    <property type="evidence" value="ECO:0007669"/>
    <property type="project" value="TreeGrafter"/>
</dbReference>
<dbReference type="GO" id="GO:0006749">
    <property type="term" value="P:glutathione metabolic process"/>
    <property type="evidence" value="ECO:0007669"/>
    <property type="project" value="TreeGrafter"/>
</dbReference>
<dbReference type="CDD" id="cd03177">
    <property type="entry name" value="GST_C_Delta_Epsilon"/>
    <property type="match status" value="1"/>
</dbReference>
<dbReference type="SFLD" id="SFLDG01153">
    <property type="entry name" value="Main.4:_Theta-like"/>
    <property type="match status" value="1"/>
</dbReference>
<reference evidence="4" key="1">
    <citation type="submission" date="2021-12" db="EMBL/GenBank/DDBJ databases">
        <authorList>
            <person name="King R."/>
        </authorList>
    </citation>
    <scope>NUCLEOTIDE SEQUENCE</scope>
</reference>
<sequence length="217" mass="24725">MPVKVYKLDLSPPARAVIMACDIYKVPVEFIDVDLMNKEHLKPAYLKMNPLHTVPVLVDDDVILHDSHAILIYLSEVYGNNGTLYPNNVKQRALINQKLFFNNSYLFTRLGNVTYPIFMSGARGVDQKKLDDINVAYGILEEFLTRTTFLAGDNLTIADIAAFTTVCGLMYILPIDNSRYPKINSWIKKLENQPYAKKCNEQPAKMYGQFIQKAIQQ</sequence>
<organism evidence="4 5">
    <name type="scientific">Diatraea saccharalis</name>
    <name type="common">sugarcane borer</name>
    <dbReference type="NCBI Taxonomy" id="40085"/>
    <lineage>
        <taxon>Eukaryota</taxon>
        <taxon>Metazoa</taxon>
        <taxon>Ecdysozoa</taxon>
        <taxon>Arthropoda</taxon>
        <taxon>Hexapoda</taxon>
        <taxon>Insecta</taxon>
        <taxon>Pterygota</taxon>
        <taxon>Neoptera</taxon>
        <taxon>Endopterygota</taxon>
        <taxon>Lepidoptera</taxon>
        <taxon>Glossata</taxon>
        <taxon>Ditrysia</taxon>
        <taxon>Pyraloidea</taxon>
        <taxon>Crambidae</taxon>
        <taxon>Crambinae</taxon>
        <taxon>Diatraea</taxon>
    </lineage>
</organism>
<dbReference type="AlphaFoldDB" id="A0A9N9QX69"/>
<dbReference type="InterPro" id="IPR036249">
    <property type="entry name" value="Thioredoxin-like_sf"/>
</dbReference>
<dbReference type="FunFam" id="1.20.1050.10:FF:000007">
    <property type="entry name" value="Glutathione S-transferase 1-1"/>
    <property type="match status" value="1"/>
</dbReference>
<evidence type="ECO:0000313" key="5">
    <source>
        <dbReference type="Proteomes" id="UP001153714"/>
    </source>
</evidence>
<dbReference type="PANTHER" id="PTHR43969">
    <property type="entry name" value="GLUTATHIONE S TRANSFERASE D10, ISOFORM A-RELATED"/>
    <property type="match status" value="1"/>
</dbReference>
<evidence type="ECO:0000259" key="2">
    <source>
        <dbReference type="PROSITE" id="PS50404"/>
    </source>
</evidence>
<dbReference type="PROSITE" id="PS50404">
    <property type="entry name" value="GST_NTER"/>
    <property type="match status" value="1"/>
</dbReference>
<feature type="domain" description="GST N-terminal" evidence="2">
    <location>
        <begin position="1"/>
        <end position="82"/>
    </location>
</feature>
<dbReference type="Pfam" id="PF13417">
    <property type="entry name" value="GST_N_3"/>
    <property type="match status" value="1"/>
</dbReference>
<reference evidence="4" key="2">
    <citation type="submission" date="2022-10" db="EMBL/GenBank/DDBJ databases">
        <authorList>
            <consortium name="ENA_rothamsted_submissions"/>
            <consortium name="culmorum"/>
            <person name="King R."/>
        </authorList>
    </citation>
    <scope>NUCLEOTIDE SEQUENCE</scope>
</reference>
<evidence type="ECO:0000256" key="1">
    <source>
        <dbReference type="ARBA" id="ARBA00011738"/>
    </source>
</evidence>
<dbReference type="Pfam" id="PF00043">
    <property type="entry name" value="GST_C"/>
    <property type="match status" value="1"/>
</dbReference>
<keyword evidence="5" id="KW-1185">Reference proteome</keyword>
<dbReference type="SUPFAM" id="SSF47616">
    <property type="entry name" value="GST C-terminal domain-like"/>
    <property type="match status" value="1"/>
</dbReference>
<dbReference type="PROSITE" id="PS50405">
    <property type="entry name" value="GST_CTER"/>
    <property type="match status" value="1"/>
</dbReference>
<dbReference type="EMBL" id="OU893344">
    <property type="protein sequence ID" value="CAG9785166.1"/>
    <property type="molecule type" value="Genomic_DNA"/>
</dbReference>
<dbReference type="Gene3D" id="3.40.30.10">
    <property type="entry name" value="Glutaredoxin"/>
    <property type="match status" value="1"/>
</dbReference>
<protein>
    <submittedName>
        <fullName evidence="4">Uncharacterized protein</fullName>
    </submittedName>
</protein>
<gene>
    <name evidence="4" type="ORF">DIATSA_LOCUS3221</name>
</gene>
<proteinExistence type="predicted"/>
<dbReference type="InterPro" id="IPR010987">
    <property type="entry name" value="Glutathione-S-Trfase_C-like"/>
</dbReference>
<evidence type="ECO:0000313" key="4">
    <source>
        <dbReference type="EMBL" id="CAG9785166.1"/>
    </source>
</evidence>
<dbReference type="Gene3D" id="1.20.1050.10">
    <property type="match status" value="1"/>
</dbReference>
<dbReference type="InterPro" id="IPR004046">
    <property type="entry name" value="GST_C"/>
</dbReference>
<name>A0A9N9QX69_9NEOP</name>
<dbReference type="InterPro" id="IPR040079">
    <property type="entry name" value="Glutathione_S-Trfase"/>
</dbReference>
<evidence type="ECO:0000259" key="3">
    <source>
        <dbReference type="PROSITE" id="PS50405"/>
    </source>
</evidence>
<accession>A0A9N9QX69</accession>
<dbReference type="Proteomes" id="UP001153714">
    <property type="component" value="Chromosome 13"/>
</dbReference>
<dbReference type="InterPro" id="IPR004045">
    <property type="entry name" value="Glutathione_S-Trfase_N"/>
</dbReference>
<comment type="subunit">
    <text evidence="1">Homodimer.</text>
</comment>
<feature type="domain" description="GST C-terminal" evidence="3">
    <location>
        <begin position="88"/>
        <end position="207"/>
    </location>
</feature>
<dbReference type="SFLD" id="SFLDS00019">
    <property type="entry name" value="Glutathione_Transferase_(cytos"/>
    <property type="match status" value="1"/>
</dbReference>
<dbReference type="SUPFAM" id="SSF52833">
    <property type="entry name" value="Thioredoxin-like"/>
    <property type="match status" value="1"/>
</dbReference>
<dbReference type="FunFam" id="3.40.30.10:FF:000034">
    <property type="entry name" value="glutathione S-transferase 1"/>
    <property type="match status" value="1"/>
</dbReference>